<evidence type="ECO:0000313" key="3">
    <source>
        <dbReference type="Proteomes" id="UP000050525"/>
    </source>
</evidence>
<protein>
    <submittedName>
        <fullName evidence="2">Uncharacterized protein</fullName>
    </submittedName>
</protein>
<name>A0A151M8E0_ALLMI</name>
<accession>A0A151M8E0</accession>
<reference evidence="2 3" key="1">
    <citation type="journal article" date="2012" name="Genome Biol.">
        <title>Sequencing three crocodilian genomes to illuminate the evolution of archosaurs and amniotes.</title>
        <authorList>
            <person name="St John J.A."/>
            <person name="Braun E.L."/>
            <person name="Isberg S.R."/>
            <person name="Miles L.G."/>
            <person name="Chong A.Y."/>
            <person name="Gongora J."/>
            <person name="Dalzell P."/>
            <person name="Moran C."/>
            <person name="Bed'hom B."/>
            <person name="Abzhanov A."/>
            <person name="Burgess S.C."/>
            <person name="Cooksey A.M."/>
            <person name="Castoe T.A."/>
            <person name="Crawford N.G."/>
            <person name="Densmore L.D."/>
            <person name="Drew J.C."/>
            <person name="Edwards S.V."/>
            <person name="Faircloth B.C."/>
            <person name="Fujita M.K."/>
            <person name="Greenwold M.J."/>
            <person name="Hoffmann F.G."/>
            <person name="Howard J.M."/>
            <person name="Iguchi T."/>
            <person name="Janes D.E."/>
            <person name="Khan S.Y."/>
            <person name="Kohno S."/>
            <person name="de Koning A.J."/>
            <person name="Lance S.L."/>
            <person name="McCarthy F.M."/>
            <person name="McCormack J.E."/>
            <person name="Merchant M.E."/>
            <person name="Peterson D.G."/>
            <person name="Pollock D.D."/>
            <person name="Pourmand N."/>
            <person name="Raney B.J."/>
            <person name="Roessler K.A."/>
            <person name="Sanford J.R."/>
            <person name="Sawyer R.H."/>
            <person name="Schmidt C.J."/>
            <person name="Triplett E.W."/>
            <person name="Tuberville T.D."/>
            <person name="Venegas-Anaya M."/>
            <person name="Howard J.T."/>
            <person name="Jarvis E.D."/>
            <person name="Guillette L.J.Jr."/>
            <person name="Glenn T.C."/>
            <person name="Green R.E."/>
            <person name="Ray D.A."/>
        </authorList>
    </citation>
    <scope>NUCLEOTIDE SEQUENCE [LARGE SCALE GENOMIC DNA]</scope>
    <source>
        <strain evidence="2">KSC_2009_1</strain>
    </source>
</reference>
<dbReference type="AlphaFoldDB" id="A0A151M8E0"/>
<evidence type="ECO:0000313" key="2">
    <source>
        <dbReference type="EMBL" id="KYO20777.1"/>
    </source>
</evidence>
<evidence type="ECO:0000256" key="1">
    <source>
        <dbReference type="SAM" id="MobiDB-lite"/>
    </source>
</evidence>
<keyword evidence="3" id="KW-1185">Reference proteome</keyword>
<gene>
    <name evidence="2" type="ORF">Y1Q_0012638</name>
</gene>
<proteinExistence type="predicted"/>
<feature type="region of interest" description="Disordered" evidence="1">
    <location>
        <begin position="46"/>
        <end position="69"/>
    </location>
</feature>
<comment type="caution">
    <text evidence="2">The sequence shown here is derived from an EMBL/GenBank/DDBJ whole genome shotgun (WGS) entry which is preliminary data.</text>
</comment>
<organism evidence="2 3">
    <name type="scientific">Alligator mississippiensis</name>
    <name type="common">American alligator</name>
    <dbReference type="NCBI Taxonomy" id="8496"/>
    <lineage>
        <taxon>Eukaryota</taxon>
        <taxon>Metazoa</taxon>
        <taxon>Chordata</taxon>
        <taxon>Craniata</taxon>
        <taxon>Vertebrata</taxon>
        <taxon>Euteleostomi</taxon>
        <taxon>Archelosauria</taxon>
        <taxon>Archosauria</taxon>
        <taxon>Crocodylia</taxon>
        <taxon>Alligatoridae</taxon>
        <taxon>Alligatorinae</taxon>
        <taxon>Alligator</taxon>
    </lineage>
</organism>
<dbReference type="EMBL" id="AKHW03006358">
    <property type="protein sequence ID" value="KYO20777.1"/>
    <property type="molecule type" value="Genomic_DNA"/>
</dbReference>
<dbReference type="Proteomes" id="UP000050525">
    <property type="component" value="Unassembled WGS sequence"/>
</dbReference>
<sequence length="118" mass="12908">MMISDNDYSGLDFQLSFPFAGSLAVQSHPESSGIHTSSSAFFPPQFHSHRTSSLSPCPVGSGALPSEGPWPSSLIQRHLRSTPPLQISSSRCKKSSILFQIKEWLELVQLPLITEIVV</sequence>